<dbReference type="SUPFAM" id="SSF56281">
    <property type="entry name" value="Metallo-hydrolase/oxidoreductase"/>
    <property type="match status" value="1"/>
</dbReference>
<dbReference type="EC" id="3.1.26.11" evidence="2"/>
<name>A0A0M8K6U5_9CHLR</name>
<sequence length="249" mass="26692">MMYLYVLGSGSSYNPVGRETTMLAVAVGDDVSLVDCGGNALAAFIRMGGDPAQVVRLFLTHNHPDHVVGFPLLIQQLWLAGRRTPLPVYAPSETVATARRLMDTFDTSGWEGLFAIEWHTIPLEPWTPVCASSAVRVLAAPAEHSRPTVALRFESAHGVLVYSSDTAPSPHIVELARGADLLVHEATGPYEGHSTVKDAAIVARDAGVPRVVLVHLPYDEEEAARLAAEAEAQIGVHIVPASDAMRYGL</sequence>
<gene>
    <name evidence="2" type="primary">rnz</name>
    <name evidence="2" type="ORF">ARMA_0345</name>
</gene>
<dbReference type="PANTHER" id="PTHR46018">
    <property type="entry name" value="ZINC PHOSPHODIESTERASE ELAC PROTEIN 1"/>
    <property type="match status" value="1"/>
</dbReference>
<feature type="domain" description="Metallo-beta-lactamase" evidence="1">
    <location>
        <begin position="19"/>
        <end position="193"/>
    </location>
</feature>
<protein>
    <submittedName>
        <fullName evidence="2">Ribonuclease Z</fullName>
        <ecNumber evidence="2">3.1.26.11</ecNumber>
    </submittedName>
</protein>
<dbReference type="SMART" id="SM00849">
    <property type="entry name" value="Lactamase_B"/>
    <property type="match status" value="1"/>
</dbReference>
<dbReference type="Gene3D" id="3.60.15.10">
    <property type="entry name" value="Ribonuclease Z/Hydroxyacylglutathione hydrolase-like"/>
    <property type="match status" value="1"/>
</dbReference>
<dbReference type="Pfam" id="PF12706">
    <property type="entry name" value="Lactamase_B_2"/>
    <property type="match status" value="1"/>
</dbReference>
<dbReference type="OrthoDB" id="9800940at2"/>
<dbReference type="GO" id="GO:0042781">
    <property type="term" value="F:3'-tRNA processing endoribonuclease activity"/>
    <property type="evidence" value="ECO:0007669"/>
    <property type="project" value="UniProtKB-EC"/>
</dbReference>
<keyword evidence="3" id="KW-1185">Reference proteome</keyword>
<evidence type="ECO:0000313" key="3">
    <source>
        <dbReference type="Proteomes" id="UP000037784"/>
    </source>
</evidence>
<evidence type="ECO:0000259" key="1">
    <source>
        <dbReference type="SMART" id="SM00849"/>
    </source>
</evidence>
<keyword evidence="2" id="KW-0378">Hydrolase</keyword>
<organism evidence="2 3">
    <name type="scientific">Ardenticatena maritima</name>
    <dbReference type="NCBI Taxonomy" id="872965"/>
    <lineage>
        <taxon>Bacteria</taxon>
        <taxon>Bacillati</taxon>
        <taxon>Chloroflexota</taxon>
        <taxon>Ardenticatenia</taxon>
        <taxon>Ardenticatenales</taxon>
        <taxon>Ardenticatenaceae</taxon>
        <taxon>Ardenticatena</taxon>
    </lineage>
</organism>
<proteinExistence type="predicted"/>
<dbReference type="PANTHER" id="PTHR46018:SF7">
    <property type="entry name" value="RIBONUCLEASE Z"/>
    <property type="match status" value="1"/>
</dbReference>
<accession>A0A0M8K6U5</accession>
<dbReference type="AlphaFoldDB" id="A0A0M8K6U5"/>
<reference evidence="3" key="1">
    <citation type="submission" date="2015-08" db="EMBL/GenBank/DDBJ databases">
        <title>Draft Genome Sequence of a Heterotrophic Facultative Anaerobic Bacterium Ardenticatena maritima Strain 110S.</title>
        <authorList>
            <person name="Kawaichi S."/>
            <person name="Yoshida T."/>
            <person name="Sako Y."/>
            <person name="Nakamura R."/>
        </authorList>
    </citation>
    <scope>NUCLEOTIDE SEQUENCE [LARGE SCALE GENOMIC DNA]</scope>
    <source>
        <strain evidence="3">110S</strain>
    </source>
</reference>
<dbReference type="InParanoid" id="A0A0M8K6U5"/>
<dbReference type="Proteomes" id="UP000037784">
    <property type="component" value="Unassembled WGS sequence"/>
</dbReference>
<comment type="caution">
    <text evidence="2">The sequence shown here is derived from an EMBL/GenBank/DDBJ whole genome shotgun (WGS) entry which is preliminary data.</text>
</comment>
<dbReference type="InterPro" id="IPR001279">
    <property type="entry name" value="Metallo-B-lactamas"/>
</dbReference>
<dbReference type="RefSeq" id="WP_054491853.1">
    <property type="nucleotide sequence ID" value="NZ_BBZA01000019.1"/>
</dbReference>
<dbReference type="InterPro" id="IPR036866">
    <property type="entry name" value="RibonucZ/Hydroxyglut_hydro"/>
</dbReference>
<dbReference type="EMBL" id="BBZA01000019">
    <property type="protein sequence ID" value="GAP61922.1"/>
    <property type="molecule type" value="Genomic_DNA"/>
</dbReference>
<evidence type="ECO:0000313" key="2">
    <source>
        <dbReference type="EMBL" id="GAP61922.1"/>
    </source>
</evidence>
<dbReference type="FunCoup" id="A0A0M8K6U5">
    <property type="interactions" value="306"/>
</dbReference>